<feature type="region of interest" description="Disordered" evidence="1">
    <location>
        <begin position="50"/>
        <end position="69"/>
    </location>
</feature>
<proteinExistence type="predicted"/>
<keyword evidence="4" id="KW-1185">Reference proteome</keyword>
<accession>A0ABY0HED4</accession>
<sequence>MNMELVLSRGCRHVDWCTIPDTSIEFCRSCGFALICAAGRPAGYTYTDVQAQPRPEDTFDPARSPPPGARSYRYRRLNLAHGRQIRVLALKAGRPNDPLRGELEHVNLQQGPIYEAVSYTWADEKGDDSICRKIQCGHGDQFIGITKNCEAALLRLRKRDADRRLWIDAVCIDQSNIQERNHQVKNMIAIFRSALRVLVFLGEGSPILNRLVDYMSNDTGGQLPQVLDFTSLFRSRWFHRVWVLQEVAVAKSVLVIYGTKQMSWEDFIEHGNLFLRLMAARNFPLVLPPVISYGLRQTAMGDRRLQGKSDLLSLLQVSRNCSCKDARDKVYAIMGLLQDESALPLRADYSPSTTAGWVFLQAAAWHISTTKSLEILSQVDGTSAINMPSWVPDWTRKSPTPLPAQFKELTDFCVPRITSLDGQALSSTVTLNYPLECVLQVTGRRCGTVWTDKRIFGKALVLSNSASGATADDERDPHASYSYETESGFHWLHNPSQNPETQCCDERLDFWRQILSRYHNAIPSNDFEADNTTFRVDIPPAFGGFCSKCFERDKMYRRRIEQATQQAIQQGVTEKAMTQRTTIEQTIERAITETATGKQAMIEKAIEEAFEQTIEQAIEQAMAKRARIKRARTAQVIALLGRTRRAVATTAEMKQDNQEMEWAIRQVSEQVIGQAVTKLAIAKRAMIEKFIKQAIELTMTEGTIAKQAMIKKAIEQAIDAAIDQDMIERAIAGRAMVGMAMGRVMTEMATTKEAMIKAIERAMTETAMTKQSMIGKATEQTTDQDMIKRARTKQAMIEKAIEQAVELMMAMRTVIKQASSELTCCCVSLEPPLGHFDRDKLEEFITKMNRHGMSRRIFGTDHSLGFGPMEIEDWDEVWILEGATVPFILRRVDNHYKLVGACYVHQASQTTDRCSLCSNQTPRKEITLRQGPRQEPRAQPKRSIAARERFMAQTQSSGEETPSTLALPSRLEEVEIR</sequence>
<name>A0ABY0HED4_9PEZI</name>
<feature type="compositionally biased region" description="Polar residues" evidence="1">
    <location>
        <begin position="952"/>
        <end position="966"/>
    </location>
</feature>
<feature type="compositionally biased region" description="Basic and acidic residues" evidence="1">
    <location>
        <begin position="928"/>
        <end position="938"/>
    </location>
</feature>
<evidence type="ECO:0000313" key="3">
    <source>
        <dbReference type="EMBL" id="RYO88605.1"/>
    </source>
</evidence>
<dbReference type="EMBL" id="QJNS01000084">
    <property type="protein sequence ID" value="RYO88605.1"/>
    <property type="molecule type" value="Genomic_DNA"/>
</dbReference>
<feature type="region of interest" description="Disordered" evidence="1">
    <location>
        <begin position="928"/>
        <end position="977"/>
    </location>
</feature>
<dbReference type="PANTHER" id="PTHR24148:SF73">
    <property type="entry name" value="HET DOMAIN PROTEIN (AFU_ORTHOLOGUE AFUA_8G01020)"/>
    <property type="match status" value="1"/>
</dbReference>
<dbReference type="InterPro" id="IPR052895">
    <property type="entry name" value="HetReg/Transcr_Mod"/>
</dbReference>
<gene>
    <name evidence="3" type="ORF">DL762_003641</name>
</gene>
<reference evidence="3 4" key="1">
    <citation type="submission" date="2018-06" db="EMBL/GenBank/DDBJ databases">
        <title>Complete Genomes of Monosporascus.</title>
        <authorList>
            <person name="Robinson A.J."/>
            <person name="Natvig D.O."/>
        </authorList>
    </citation>
    <scope>NUCLEOTIDE SEQUENCE [LARGE SCALE GENOMIC DNA]</scope>
    <source>
        <strain evidence="3 4">CBS 609.92</strain>
    </source>
</reference>
<dbReference type="Pfam" id="PF06985">
    <property type="entry name" value="HET"/>
    <property type="match status" value="1"/>
</dbReference>
<evidence type="ECO:0000259" key="2">
    <source>
        <dbReference type="Pfam" id="PF06985"/>
    </source>
</evidence>
<organism evidence="3 4">
    <name type="scientific">Monosporascus cannonballus</name>
    <dbReference type="NCBI Taxonomy" id="155416"/>
    <lineage>
        <taxon>Eukaryota</taxon>
        <taxon>Fungi</taxon>
        <taxon>Dikarya</taxon>
        <taxon>Ascomycota</taxon>
        <taxon>Pezizomycotina</taxon>
        <taxon>Sordariomycetes</taxon>
        <taxon>Xylariomycetidae</taxon>
        <taxon>Xylariales</taxon>
        <taxon>Xylariales incertae sedis</taxon>
        <taxon>Monosporascus</taxon>
    </lineage>
</organism>
<comment type="caution">
    <text evidence="3">The sequence shown here is derived from an EMBL/GenBank/DDBJ whole genome shotgun (WGS) entry which is preliminary data.</text>
</comment>
<protein>
    <recommendedName>
        <fullName evidence="2">Heterokaryon incompatibility domain-containing protein</fullName>
    </recommendedName>
</protein>
<dbReference type="PANTHER" id="PTHR24148">
    <property type="entry name" value="ANKYRIN REPEAT DOMAIN-CONTAINING PROTEIN 39 HOMOLOG-RELATED"/>
    <property type="match status" value="1"/>
</dbReference>
<dbReference type="Proteomes" id="UP000294003">
    <property type="component" value="Unassembled WGS sequence"/>
</dbReference>
<evidence type="ECO:0000313" key="4">
    <source>
        <dbReference type="Proteomes" id="UP000294003"/>
    </source>
</evidence>
<evidence type="ECO:0000256" key="1">
    <source>
        <dbReference type="SAM" id="MobiDB-lite"/>
    </source>
</evidence>
<feature type="domain" description="Heterokaryon incompatibility" evidence="2">
    <location>
        <begin position="114"/>
        <end position="246"/>
    </location>
</feature>
<dbReference type="InterPro" id="IPR010730">
    <property type="entry name" value="HET"/>
</dbReference>